<dbReference type="InterPro" id="IPR009061">
    <property type="entry name" value="DNA-bd_dom_put_sf"/>
</dbReference>
<sequence length="59" mass="6787">MTVVAPKVLKSLEQICKEFGRSRRTVKKWHEQGAPIYKDGRTYGAEVNALTVWLVRQGR</sequence>
<reference evidence="1 2" key="1">
    <citation type="submission" date="2015-01" db="EMBL/GenBank/DDBJ databases">
        <title>Desulfovibrio sp. JC271 draft genome sequence.</title>
        <authorList>
            <person name="Shivani Y."/>
            <person name="Subhash Y."/>
            <person name="Sasikala C."/>
            <person name="Ramana C.V."/>
        </authorList>
    </citation>
    <scope>NUCLEOTIDE SEQUENCE [LARGE SCALE GENOMIC DNA]</scope>
    <source>
        <strain evidence="1 2">JC271</strain>
    </source>
</reference>
<gene>
    <name evidence="1" type="ORF">SP90_13575</name>
</gene>
<dbReference type="OrthoDB" id="5463625at2"/>
<evidence type="ECO:0000313" key="1">
    <source>
        <dbReference type="EMBL" id="OBQ46223.1"/>
    </source>
</evidence>
<dbReference type="InterPro" id="IPR036388">
    <property type="entry name" value="WH-like_DNA-bd_sf"/>
</dbReference>
<dbReference type="STRING" id="1560234.SP90_13575"/>
<name>A0A1B7XA13_9BACT</name>
<protein>
    <submittedName>
        <fullName evidence="1">Uncharacterized protein</fullName>
    </submittedName>
</protein>
<dbReference type="Gene3D" id="1.10.10.10">
    <property type="entry name" value="Winged helix-like DNA-binding domain superfamily/Winged helix DNA-binding domain"/>
    <property type="match status" value="1"/>
</dbReference>
<comment type="caution">
    <text evidence="1">The sequence shown here is derived from an EMBL/GenBank/DDBJ whole genome shotgun (WGS) entry which is preliminary data.</text>
</comment>
<dbReference type="AlphaFoldDB" id="A0A1B7XA13"/>
<keyword evidence="2" id="KW-1185">Reference proteome</keyword>
<accession>A0A1B7XA13</accession>
<dbReference type="Proteomes" id="UP000091979">
    <property type="component" value="Unassembled WGS sequence"/>
</dbReference>
<dbReference type="SUPFAM" id="SSF46955">
    <property type="entry name" value="Putative DNA-binding domain"/>
    <property type="match status" value="1"/>
</dbReference>
<proteinExistence type="predicted"/>
<dbReference type="EMBL" id="JXMS01000028">
    <property type="protein sequence ID" value="OBQ46223.1"/>
    <property type="molecule type" value="Genomic_DNA"/>
</dbReference>
<organism evidence="1 2">
    <name type="scientific">Halodesulfovibrio spirochaetisodalis</name>
    <dbReference type="NCBI Taxonomy" id="1560234"/>
    <lineage>
        <taxon>Bacteria</taxon>
        <taxon>Pseudomonadati</taxon>
        <taxon>Thermodesulfobacteriota</taxon>
        <taxon>Desulfovibrionia</taxon>
        <taxon>Desulfovibrionales</taxon>
        <taxon>Desulfovibrionaceae</taxon>
        <taxon>Halodesulfovibrio</taxon>
    </lineage>
</organism>
<dbReference type="PATRIC" id="fig|1560234.3.peg.1829"/>
<evidence type="ECO:0000313" key="2">
    <source>
        <dbReference type="Proteomes" id="UP000091979"/>
    </source>
</evidence>